<gene>
    <name evidence="2" type="ORF">SISSUDRAFT_1065529</name>
</gene>
<accession>A0A165ZD52</accession>
<reference evidence="2 3" key="1">
    <citation type="journal article" date="2016" name="Mol. Biol. Evol.">
        <title>Comparative Genomics of Early-Diverging Mushroom-Forming Fungi Provides Insights into the Origins of Lignocellulose Decay Capabilities.</title>
        <authorList>
            <person name="Nagy L.G."/>
            <person name="Riley R."/>
            <person name="Tritt A."/>
            <person name="Adam C."/>
            <person name="Daum C."/>
            <person name="Floudas D."/>
            <person name="Sun H."/>
            <person name="Yadav J.S."/>
            <person name="Pangilinan J."/>
            <person name="Larsson K.H."/>
            <person name="Matsuura K."/>
            <person name="Barry K."/>
            <person name="Labutti K."/>
            <person name="Kuo R."/>
            <person name="Ohm R.A."/>
            <person name="Bhattacharya S.S."/>
            <person name="Shirouzu T."/>
            <person name="Yoshinaga Y."/>
            <person name="Martin F.M."/>
            <person name="Grigoriev I.V."/>
            <person name="Hibbett D.S."/>
        </authorList>
    </citation>
    <scope>NUCLEOTIDE SEQUENCE [LARGE SCALE GENOMIC DNA]</scope>
    <source>
        <strain evidence="2 3">HHB10207 ss-3</strain>
    </source>
</reference>
<proteinExistence type="predicted"/>
<evidence type="ECO:0000313" key="3">
    <source>
        <dbReference type="Proteomes" id="UP000076798"/>
    </source>
</evidence>
<keyword evidence="3" id="KW-1185">Reference proteome</keyword>
<dbReference type="Proteomes" id="UP000076798">
    <property type="component" value="Unassembled WGS sequence"/>
</dbReference>
<protein>
    <submittedName>
        <fullName evidence="2">Uncharacterized protein</fullName>
    </submittedName>
</protein>
<organism evidence="2 3">
    <name type="scientific">Sistotremastrum suecicum HHB10207 ss-3</name>
    <dbReference type="NCBI Taxonomy" id="1314776"/>
    <lineage>
        <taxon>Eukaryota</taxon>
        <taxon>Fungi</taxon>
        <taxon>Dikarya</taxon>
        <taxon>Basidiomycota</taxon>
        <taxon>Agaricomycotina</taxon>
        <taxon>Agaricomycetes</taxon>
        <taxon>Sistotremastrales</taxon>
        <taxon>Sistotremastraceae</taxon>
        <taxon>Sistotremastrum</taxon>
    </lineage>
</organism>
<feature type="compositionally biased region" description="Low complexity" evidence="1">
    <location>
        <begin position="91"/>
        <end position="103"/>
    </location>
</feature>
<name>A0A165ZD52_9AGAM</name>
<feature type="compositionally biased region" description="Polar residues" evidence="1">
    <location>
        <begin position="111"/>
        <end position="123"/>
    </location>
</feature>
<dbReference type="AlphaFoldDB" id="A0A165ZD52"/>
<evidence type="ECO:0000256" key="1">
    <source>
        <dbReference type="SAM" id="MobiDB-lite"/>
    </source>
</evidence>
<dbReference type="EMBL" id="KV428195">
    <property type="protein sequence ID" value="KZT34190.1"/>
    <property type="molecule type" value="Genomic_DNA"/>
</dbReference>
<evidence type="ECO:0000313" key="2">
    <source>
        <dbReference type="EMBL" id="KZT34190.1"/>
    </source>
</evidence>
<sequence>MGSRKWTLPSIELVLATRRWPPYIQLLLRRHPVFFPAPVFRERDSVPALDRAQYPPAPVLRPQPLPETEDLTSISLLDLNETVDGVEHGIEASASTSSESVEAGVDDIPASSDNESPTTSSANAPVLEEEEPGKREVTTISLTISRYVGDTAQP</sequence>
<feature type="region of interest" description="Disordered" evidence="1">
    <location>
        <begin position="85"/>
        <end position="138"/>
    </location>
</feature>